<name>M1WY16_9NOST</name>
<reference evidence="2 3" key="1">
    <citation type="submission" date="2012-05" db="EMBL/GenBank/DDBJ databases">
        <authorList>
            <person name="Hilton J."/>
        </authorList>
    </citation>
    <scope>NUCLEOTIDE SEQUENCE [LARGE SCALE GENOMIC DNA]</scope>
    <source>
        <strain evidence="2 3">HH01</strain>
    </source>
</reference>
<organism evidence="2 3">
    <name type="scientific">Richelia intracellularis HH01</name>
    <dbReference type="NCBI Taxonomy" id="1165094"/>
    <lineage>
        <taxon>Bacteria</taxon>
        <taxon>Bacillati</taxon>
        <taxon>Cyanobacteriota</taxon>
        <taxon>Cyanophyceae</taxon>
        <taxon>Nostocales</taxon>
        <taxon>Nostocaceae</taxon>
        <taxon>Richelia</taxon>
    </lineage>
</organism>
<feature type="transmembrane region" description="Helical" evidence="1">
    <location>
        <begin position="12"/>
        <end position="31"/>
    </location>
</feature>
<evidence type="ECO:0000313" key="3">
    <source>
        <dbReference type="Proteomes" id="UP000053051"/>
    </source>
</evidence>
<proteinExistence type="predicted"/>
<evidence type="ECO:0000313" key="2">
    <source>
        <dbReference type="EMBL" id="CCH66622.1"/>
    </source>
</evidence>
<gene>
    <name evidence="2" type="ORF">RINTHH_4670</name>
</gene>
<keyword evidence="1" id="KW-0472">Membrane</keyword>
<dbReference type="Proteomes" id="UP000053051">
    <property type="component" value="Unassembled WGS sequence"/>
</dbReference>
<reference evidence="3" key="2">
    <citation type="submission" date="2016-01" db="EMBL/GenBank/DDBJ databases">
        <title>Diatom-associated endosymboitic cyanobacterium lacks core nitrogen metabolism enzymes.</title>
        <authorList>
            <person name="Hilton J.A."/>
            <person name="Foster R.A."/>
            <person name="Tripp H.J."/>
            <person name="Carter B.J."/>
            <person name="Zehr J.P."/>
            <person name="Villareal T.A."/>
        </authorList>
    </citation>
    <scope>NUCLEOTIDE SEQUENCE [LARGE SCALE GENOMIC DNA]</scope>
    <source>
        <strain evidence="3">HH01</strain>
    </source>
</reference>
<evidence type="ECO:0000256" key="1">
    <source>
        <dbReference type="SAM" id="Phobius"/>
    </source>
</evidence>
<dbReference type="AlphaFoldDB" id="M1WY16"/>
<keyword evidence="1" id="KW-1133">Transmembrane helix</keyword>
<dbReference type="EMBL" id="CAIY01000027">
    <property type="protein sequence ID" value="CCH66622.1"/>
    <property type="molecule type" value="Genomic_DNA"/>
</dbReference>
<sequence>MNATVNLKAENIPGKLSPGVVFFASVVFYVARMKHNWKINLTH</sequence>
<keyword evidence="1" id="KW-0812">Transmembrane</keyword>
<comment type="caution">
    <text evidence="2">The sequence shown here is derived from an EMBL/GenBank/DDBJ whole genome shotgun (WGS) entry which is preliminary data.</text>
</comment>
<accession>M1WY16</accession>
<keyword evidence="3" id="KW-1185">Reference proteome</keyword>
<dbReference type="RefSeq" id="WP_008232330.1">
    <property type="nucleotide sequence ID" value="NZ_CAIY01000027.1"/>
</dbReference>
<protein>
    <submittedName>
        <fullName evidence="2">Uncharacterized protein</fullName>
    </submittedName>
</protein>